<evidence type="ECO:0000256" key="1">
    <source>
        <dbReference type="ARBA" id="ARBA00004651"/>
    </source>
</evidence>
<dbReference type="SUPFAM" id="SSF52540">
    <property type="entry name" value="P-loop containing nucleoside triphosphate hydrolases"/>
    <property type="match status" value="1"/>
</dbReference>
<dbReference type="EMBL" id="JABGBN010000002">
    <property type="protein sequence ID" value="NOL51561.1"/>
    <property type="molecule type" value="Genomic_DNA"/>
</dbReference>
<feature type="transmembrane region" description="Helical" evidence="9">
    <location>
        <begin position="206"/>
        <end position="231"/>
    </location>
</feature>
<evidence type="ECO:0000256" key="9">
    <source>
        <dbReference type="SAM" id="Phobius"/>
    </source>
</evidence>
<name>A0A849P4K0_9BURK</name>
<organism evidence="12 13">
    <name type="scientific">Pelistega suis</name>
    <dbReference type="NCBI Taxonomy" id="1631957"/>
    <lineage>
        <taxon>Bacteria</taxon>
        <taxon>Pseudomonadati</taxon>
        <taxon>Pseudomonadota</taxon>
        <taxon>Betaproteobacteria</taxon>
        <taxon>Burkholderiales</taxon>
        <taxon>Alcaligenaceae</taxon>
        <taxon>Pelistega</taxon>
    </lineage>
</organism>
<evidence type="ECO:0000259" key="10">
    <source>
        <dbReference type="PROSITE" id="PS50893"/>
    </source>
</evidence>
<dbReference type="RefSeq" id="WP_171680228.1">
    <property type="nucleotide sequence ID" value="NZ_JABGBN010000002.1"/>
</dbReference>
<feature type="domain" description="ABC transmembrane type-1" evidence="11">
    <location>
        <begin position="59"/>
        <end position="358"/>
    </location>
</feature>
<dbReference type="InterPro" id="IPR011527">
    <property type="entry name" value="ABC1_TM_dom"/>
</dbReference>
<dbReference type="GO" id="GO:0016887">
    <property type="term" value="F:ATP hydrolysis activity"/>
    <property type="evidence" value="ECO:0007669"/>
    <property type="project" value="InterPro"/>
</dbReference>
<evidence type="ECO:0000256" key="2">
    <source>
        <dbReference type="ARBA" id="ARBA00022448"/>
    </source>
</evidence>
<evidence type="ECO:0000256" key="8">
    <source>
        <dbReference type="ARBA" id="ARBA00023136"/>
    </source>
</evidence>
<dbReference type="PANTHER" id="PTHR11384">
    <property type="entry name" value="ATP-BINDING CASSETTE, SUB-FAMILY D MEMBER"/>
    <property type="match status" value="1"/>
</dbReference>
<dbReference type="CDD" id="cd03223">
    <property type="entry name" value="ABCD_peroxisomal_ALDP"/>
    <property type="match status" value="1"/>
</dbReference>
<proteinExistence type="predicted"/>
<keyword evidence="5" id="KW-0547">Nucleotide-binding</keyword>
<feature type="transmembrane region" description="Helical" evidence="9">
    <location>
        <begin position="99"/>
        <end position="122"/>
    </location>
</feature>
<dbReference type="Gene3D" id="1.20.1560.10">
    <property type="entry name" value="ABC transporter type 1, transmembrane domain"/>
    <property type="match status" value="1"/>
</dbReference>
<feature type="domain" description="ABC transporter" evidence="10">
    <location>
        <begin position="391"/>
        <end position="594"/>
    </location>
</feature>
<evidence type="ECO:0000256" key="6">
    <source>
        <dbReference type="ARBA" id="ARBA00022840"/>
    </source>
</evidence>
<dbReference type="InterPro" id="IPR003439">
    <property type="entry name" value="ABC_transporter-like_ATP-bd"/>
</dbReference>
<keyword evidence="8 9" id="KW-0472">Membrane</keyword>
<gene>
    <name evidence="12" type="ORF">HKX39_05155</name>
</gene>
<evidence type="ECO:0000256" key="7">
    <source>
        <dbReference type="ARBA" id="ARBA00022989"/>
    </source>
</evidence>
<dbReference type="InterPro" id="IPR050835">
    <property type="entry name" value="ABC_transporter_sub-D"/>
</dbReference>
<feature type="transmembrane region" description="Helical" evidence="9">
    <location>
        <begin position="179"/>
        <end position="200"/>
    </location>
</feature>
<dbReference type="PROSITE" id="PS00211">
    <property type="entry name" value="ABC_TRANSPORTER_1"/>
    <property type="match status" value="1"/>
</dbReference>
<keyword evidence="2" id="KW-0813">Transport</keyword>
<dbReference type="Pfam" id="PF00005">
    <property type="entry name" value="ABC_tran"/>
    <property type="match status" value="1"/>
</dbReference>
<evidence type="ECO:0000313" key="12">
    <source>
        <dbReference type="EMBL" id="NOL51561.1"/>
    </source>
</evidence>
<evidence type="ECO:0000256" key="4">
    <source>
        <dbReference type="ARBA" id="ARBA00022692"/>
    </source>
</evidence>
<dbReference type="AlphaFoldDB" id="A0A849P4K0"/>
<dbReference type="PROSITE" id="PS50893">
    <property type="entry name" value="ABC_TRANSPORTER_2"/>
    <property type="match status" value="1"/>
</dbReference>
<dbReference type="PANTHER" id="PTHR11384:SF59">
    <property type="entry name" value="LYSOSOMAL COBALAMIN TRANSPORTER ABCD4"/>
    <property type="match status" value="1"/>
</dbReference>
<dbReference type="InterPro" id="IPR003593">
    <property type="entry name" value="AAA+_ATPase"/>
</dbReference>
<dbReference type="GO" id="GO:0140359">
    <property type="term" value="F:ABC-type transporter activity"/>
    <property type="evidence" value="ECO:0007669"/>
    <property type="project" value="InterPro"/>
</dbReference>
<dbReference type="SUPFAM" id="SSF90123">
    <property type="entry name" value="ABC transporter transmembrane region"/>
    <property type="match status" value="1"/>
</dbReference>
<dbReference type="PROSITE" id="PS50929">
    <property type="entry name" value="ABC_TM1F"/>
    <property type="match status" value="1"/>
</dbReference>
<dbReference type="Pfam" id="PF06472">
    <property type="entry name" value="ABC_membrane_2"/>
    <property type="match status" value="1"/>
</dbReference>
<dbReference type="GO" id="GO:0005886">
    <property type="term" value="C:plasma membrane"/>
    <property type="evidence" value="ECO:0007669"/>
    <property type="project" value="UniProtKB-SubCell"/>
</dbReference>
<keyword evidence="3" id="KW-1003">Cell membrane</keyword>
<evidence type="ECO:0000256" key="5">
    <source>
        <dbReference type="ARBA" id="ARBA00022741"/>
    </source>
</evidence>
<evidence type="ECO:0000313" key="13">
    <source>
        <dbReference type="Proteomes" id="UP000537862"/>
    </source>
</evidence>
<keyword evidence="13" id="KW-1185">Reference proteome</keyword>
<keyword evidence="4 9" id="KW-0812">Transmembrane</keyword>
<keyword evidence="6 12" id="KW-0067">ATP-binding</keyword>
<feature type="transmembrane region" description="Helical" evidence="9">
    <location>
        <begin position="12"/>
        <end position="33"/>
    </location>
</feature>
<dbReference type="SMART" id="SM00382">
    <property type="entry name" value="AAA"/>
    <property type="match status" value="1"/>
</dbReference>
<dbReference type="InterPro" id="IPR027417">
    <property type="entry name" value="P-loop_NTPase"/>
</dbReference>
<keyword evidence="7 9" id="KW-1133">Transmembrane helix</keyword>
<dbReference type="Proteomes" id="UP000537862">
    <property type="component" value="Unassembled WGS sequence"/>
</dbReference>
<dbReference type="InterPro" id="IPR036640">
    <property type="entry name" value="ABC1_TM_sf"/>
</dbReference>
<accession>A0A849P4K0</accession>
<dbReference type="Gene3D" id="3.40.50.300">
    <property type="entry name" value="P-loop containing nucleotide triphosphate hydrolases"/>
    <property type="match status" value="1"/>
</dbReference>
<comment type="subcellular location">
    <subcellularLocation>
        <location evidence="1">Cell membrane</location>
        <topology evidence="1">Multi-pass membrane protein</topology>
    </subcellularLocation>
</comment>
<dbReference type="InterPro" id="IPR017871">
    <property type="entry name" value="ABC_transporter-like_CS"/>
</dbReference>
<comment type="caution">
    <text evidence="12">The sequence shown here is derived from an EMBL/GenBank/DDBJ whole genome shotgun (WGS) entry which is preliminary data.</text>
</comment>
<dbReference type="GO" id="GO:0005524">
    <property type="term" value="F:ATP binding"/>
    <property type="evidence" value="ECO:0007669"/>
    <property type="project" value="UniProtKB-KW"/>
</dbReference>
<feature type="transmembrane region" description="Helical" evidence="9">
    <location>
        <begin position="59"/>
        <end position="79"/>
    </location>
</feature>
<evidence type="ECO:0000259" key="11">
    <source>
        <dbReference type="PROSITE" id="PS50929"/>
    </source>
</evidence>
<sequence>MDWSKELLDSALWVGKAFVISSVLLVVFGFILIKTTRWASQFWMLAGHYFNPKEKPMTLVTFVVILLLSLFGVRVSVLFSNWYNTMYTALQKLDENTFWIQMAVFAVLASIHIIRALSSYYLQQRFTIKWRETLNEEMLSRWMDKKSYYRSYYLNDPIDNPDQRIQQDVVHFTKLSLELTLGVISSMVSAVAFTLILWGLSDEMQIFGVTIPRGMVFLLFIYILVATVFAFKIGRPLIRLNFLDERLNANYRYSLIRVREYAESIAFYAGEKIEGSKLRQRFSKVISNVWDIVHRNVKFQGFNFFISQTAVIFPFIIQAPRFFAGKLELGGMVQTAQAFGNLADNLSFFRTAYDNFAQYRAVLDRLTGFHQNIDAADNLPVPNVRAEGDEVRLQNVSITTPNGRQLIKDLTLTVNPGDALLIQGPSGSGKTTLLRSIAGLWPYCEGEIIRPDQEVLFLSQKPYLPEGRLIDTLFYPAEVPADGYEQAKAILHQVCLPHLENRLDEELNWSHTLSLGEQQRIAFARILLTCPKVAFIDEATSAMDEGLEYTMYKLLRDTFPELRLVSIGHRSTLHTHHTHLLQLKGNGEYEIKQF</sequence>
<evidence type="ECO:0000256" key="3">
    <source>
        <dbReference type="ARBA" id="ARBA00022475"/>
    </source>
</evidence>
<protein>
    <submittedName>
        <fullName evidence="12">ABC transporter ATP-binding protein/permease</fullName>
    </submittedName>
</protein>
<reference evidence="12 13" key="1">
    <citation type="submission" date="2020-05" db="EMBL/GenBank/DDBJ databases">
        <authorList>
            <person name="Niu N."/>
        </authorList>
    </citation>
    <scope>NUCLEOTIDE SEQUENCE [LARGE SCALE GENOMIC DNA]</scope>
    <source>
        <strain evidence="12 13">3340-03</strain>
    </source>
</reference>